<dbReference type="PROSITE" id="PS51257">
    <property type="entry name" value="PROKAR_LIPOPROTEIN"/>
    <property type="match status" value="1"/>
</dbReference>
<dbReference type="AlphaFoldDB" id="A0A3B0WKR8"/>
<evidence type="ECO:0000313" key="1">
    <source>
        <dbReference type="EMBL" id="VAW56608.1"/>
    </source>
</evidence>
<sequence>MKIHFNEAIMKHAKIYAAVVLASVLLAGCASYSDSDNAATASTSSSSATKETYNAAVADAKKAINTAKRANYVWRDSGKILKKAAKAAGKGDYKAATKLANKAKRQGEMALAQSKSQASAGPL</sequence>
<protein>
    <recommendedName>
        <fullName evidence="2">SoxXA-binding protein</fullName>
    </recommendedName>
</protein>
<gene>
    <name evidence="1" type="ORF">MNBD_GAMMA07-812</name>
</gene>
<evidence type="ECO:0008006" key="2">
    <source>
        <dbReference type="Google" id="ProtNLM"/>
    </source>
</evidence>
<proteinExistence type="predicted"/>
<dbReference type="EMBL" id="UOFF01000258">
    <property type="protein sequence ID" value="VAW56608.1"/>
    <property type="molecule type" value="Genomic_DNA"/>
</dbReference>
<accession>A0A3B0WKR8</accession>
<organism evidence="1">
    <name type="scientific">hydrothermal vent metagenome</name>
    <dbReference type="NCBI Taxonomy" id="652676"/>
    <lineage>
        <taxon>unclassified sequences</taxon>
        <taxon>metagenomes</taxon>
        <taxon>ecological metagenomes</taxon>
    </lineage>
</organism>
<reference evidence="1" key="1">
    <citation type="submission" date="2018-06" db="EMBL/GenBank/DDBJ databases">
        <authorList>
            <person name="Zhirakovskaya E."/>
        </authorList>
    </citation>
    <scope>NUCLEOTIDE SEQUENCE</scope>
</reference>
<name>A0A3B0WKR8_9ZZZZ</name>